<reference evidence="1" key="2">
    <citation type="submission" date="2023-04" db="EMBL/GenBank/DDBJ databases">
        <authorList>
            <person name="Bu L."/>
            <person name="Lu L."/>
            <person name="Laidemitt M.R."/>
            <person name="Zhang S.M."/>
            <person name="Mutuku M."/>
            <person name="Mkoji G."/>
            <person name="Steinauer M."/>
            <person name="Loker E.S."/>
        </authorList>
    </citation>
    <scope>NUCLEOTIDE SEQUENCE</scope>
    <source>
        <strain evidence="1">KasaAsao</strain>
        <tissue evidence="1">Whole Snail</tissue>
    </source>
</reference>
<gene>
    <name evidence="1" type="ORF">Bpfe_020521</name>
</gene>
<accession>A0AAD8F3H4</accession>
<keyword evidence="2" id="KW-1185">Reference proteome</keyword>
<dbReference type="AlphaFoldDB" id="A0AAD8F3H4"/>
<sequence length="257" mass="29461">MAQGGDNFKTSIQNIRVCAENLREEAIFKANYSRIDNVEEKFQNYLEEVTAKSIFNEMYFCRIRMKFYGDKMLFFYLEISENGQEEAIWPVKITWKVEIIDENNAEDKKKVLVLGELSSLYNKPKEGLASHSNDWISVNLEKIISSGLISDNSVTVKWSALVEPVLIDNFLDRFEELVGSAEDQFDVFHKHLHDVKDDVAWASSSTTAHECGVSRVKSELPDVNDKLDKLLETLEYMDCYLKSFSNNNGIISNLNTA</sequence>
<name>A0AAD8F3H4_BIOPF</name>
<organism evidence="1 2">
    <name type="scientific">Biomphalaria pfeifferi</name>
    <name type="common">Bloodfluke planorb</name>
    <name type="synonym">Freshwater snail</name>
    <dbReference type="NCBI Taxonomy" id="112525"/>
    <lineage>
        <taxon>Eukaryota</taxon>
        <taxon>Metazoa</taxon>
        <taxon>Spiralia</taxon>
        <taxon>Lophotrochozoa</taxon>
        <taxon>Mollusca</taxon>
        <taxon>Gastropoda</taxon>
        <taxon>Heterobranchia</taxon>
        <taxon>Euthyneura</taxon>
        <taxon>Panpulmonata</taxon>
        <taxon>Hygrophila</taxon>
        <taxon>Lymnaeoidea</taxon>
        <taxon>Planorbidae</taxon>
        <taxon>Biomphalaria</taxon>
    </lineage>
</organism>
<dbReference type="EMBL" id="JASAOG010000119">
    <property type="protein sequence ID" value="KAK0049970.1"/>
    <property type="molecule type" value="Genomic_DNA"/>
</dbReference>
<proteinExistence type="predicted"/>
<comment type="caution">
    <text evidence="1">The sequence shown here is derived from an EMBL/GenBank/DDBJ whole genome shotgun (WGS) entry which is preliminary data.</text>
</comment>
<reference evidence="1" key="1">
    <citation type="journal article" date="2023" name="PLoS Negl. Trop. Dis.">
        <title>A genome sequence for Biomphalaria pfeifferi, the major vector snail for the human-infecting parasite Schistosoma mansoni.</title>
        <authorList>
            <person name="Bu L."/>
            <person name="Lu L."/>
            <person name="Laidemitt M.R."/>
            <person name="Zhang S.M."/>
            <person name="Mutuku M."/>
            <person name="Mkoji G."/>
            <person name="Steinauer M."/>
            <person name="Loker E.S."/>
        </authorList>
    </citation>
    <scope>NUCLEOTIDE SEQUENCE</scope>
    <source>
        <strain evidence="1">KasaAsao</strain>
    </source>
</reference>
<dbReference type="Proteomes" id="UP001233172">
    <property type="component" value="Unassembled WGS sequence"/>
</dbReference>
<evidence type="ECO:0000313" key="1">
    <source>
        <dbReference type="EMBL" id="KAK0049970.1"/>
    </source>
</evidence>
<protein>
    <submittedName>
        <fullName evidence="1">Uncharacterized protein</fullName>
    </submittedName>
</protein>
<evidence type="ECO:0000313" key="2">
    <source>
        <dbReference type="Proteomes" id="UP001233172"/>
    </source>
</evidence>